<reference evidence="4" key="1">
    <citation type="journal article" date="2019" name="Int. J. Syst. Evol. Microbiol.">
        <title>The Global Catalogue of Microorganisms (GCM) 10K type strain sequencing project: providing services to taxonomists for standard genome sequencing and annotation.</title>
        <authorList>
            <consortium name="The Broad Institute Genomics Platform"/>
            <consortium name="The Broad Institute Genome Sequencing Center for Infectious Disease"/>
            <person name="Wu L."/>
            <person name="Ma J."/>
        </authorList>
    </citation>
    <scope>NUCLEOTIDE SEQUENCE [LARGE SCALE GENOMIC DNA]</scope>
    <source>
        <strain evidence="4">JCM 14304</strain>
    </source>
</reference>
<feature type="compositionally biased region" description="Low complexity" evidence="1">
    <location>
        <begin position="15"/>
        <end position="33"/>
    </location>
</feature>
<evidence type="ECO:0000256" key="1">
    <source>
        <dbReference type="SAM" id="MobiDB-lite"/>
    </source>
</evidence>
<protein>
    <submittedName>
        <fullName evidence="3">Uncharacterized protein</fullName>
    </submittedName>
</protein>
<comment type="caution">
    <text evidence="3">The sequence shown here is derived from an EMBL/GenBank/DDBJ whole genome shotgun (WGS) entry which is preliminary data.</text>
</comment>
<keyword evidence="2" id="KW-0812">Transmembrane</keyword>
<dbReference type="RefSeq" id="WP_344188608.1">
    <property type="nucleotide sequence ID" value="NZ_BAAAND010000002.1"/>
</dbReference>
<dbReference type="Proteomes" id="UP001500190">
    <property type="component" value="Unassembled WGS sequence"/>
</dbReference>
<feature type="transmembrane region" description="Helical" evidence="2">
    <location>
        <begin position="67"/>
        <end position="87"/>
    </location>
</feature>
<feature type="transmembrane region" description="Helical" evidence="2">
    <location>
        <begin position="107"/>
        <end position="127"/>
    </location>
</feature>
<keyword evidence="4" id="KW-1185">Reference proteome</keyword>
<feature type="region of interest" description="Disordered" evidence="1">
    <location>
        <begin position="1"/>
        <end position="43"/>
    </location>
</feature>
<dbReference type="EMBL" id="BAAAND010000002">
    <property type="protein sequence ID" value="GAA1572614.1"/>
    <property type="molecule type" value="Genomic_DNA"/>
</dbReference>
<keyword evidence="2" id="KW-1133">Transmembrane helix</keyword>
<organism evidence="3 4">
    <name type="scientific">Kribbella karoonensis</name>
    <dbReference type="NCBI Taxonomy" id="324851"/>
    <lineage>
        <taxon>Bacteria</taxon>
        <taxon>Bacillati</taxon>
        <taxon>Actinomycetota</taxon>
        <taxon>Actinomycetes</taxon>
        <taxon>Propionibacteriales</taxon>
        <taxon>Kribbellaceae</taxon>
        <taxon>Kribbella</taxon>
    </lineage>
</organism>
<evidence type="ECO:0000256" key="2">
    <source>
        <dbReference type="SAM" id="Phobius"/>
    </source>
</evidence>
<evidence type="ECO:0000313" key="3">
    <source>
        <dbReference type="EMBL" id="GAA1572614.1"/>
    </source>
</evidence>
<sequence>MTVVSRPAHPRRPAATRGSRTTRAGRSPRAGRGPTRDPARTPRRYLAPALLSGTSTRQDASVRKPSYTLWFVMAADLAAVIWLYTFGDWLDHASKLTATATLGGHHYIVLAAAAIAFLTLAAVAILTDGFTRTTRTLTILKTAACILSLTVLTGLAALLLAALLSRLLFGSLRP</sequence>
<gene>
    <name evidence="3" type="ORF">GCM10009742_14230</name>
</gene>
<proteinExistence type="predicted"/>
<accession>A0ABN2D9R7</accession>
<evidence type="ECO:0000313" key="4">
    <source>
        <dbReference type="Proteomes" id="UP001500190"/>
    </source>
</evidence>
<name>A0ABN2D9R7_9ACTN</name>
<keyword evidence="2" id="KW-0472">Membrane</keyword>
<feature type="transmembrane region" description="Helical" evidence="2">
    <location>
        <begin position="139"/>
        <end position="164"/>
    </location>
</feature>